<feature type="domain" description="Response regulatory" evidence="4">
    <location>
        <begin position="3"/>
        <end position="119"/>
    </location>
</feature>
<dbReference type="OrthoDB" id="9808843at2"/>
<dbReference type="SUPFAM" id="SSF52172">
    <property type="entry name" value="CheY-like"/>
    <property type="match status" value="1"/>
</dbReference>
<dbReference type="CDD" id="cd19930">
    <property type="entry name" value="REC_DesR-like"/>
    <property type="match status" value="1"/>
</dbReference>
<reference evidence="5 6" key="1">
    <citation type="submission" date="2019-04" db="EMBL/GenBank/DDBJ databases">
        <title>Herbidospora sp. NEAU-GS14.nov., a novel actinomycete isolated from soil.</title>
        <authorList>
            <person name="Han L."/>
        </authorList>
    </citation>
    <scope>NUCLEOTIDE SEQUENCE [LARGE SCALE GENOMIC DNA]</scope>
    <source>
        <strain evidence="5 6">NEAU-GS14</strain>
    </source>
</reference>
<dbReference type="Gene3D" id="3.40.50.2300">
    <property type="match status" value="1"/>
</dbReference>
<dbReference type="SUPFAM" id="SSF46894">
    <property type="entry name" value="C-terminal effector domain of the bipartite response regulators"/>
    <property type="match status" value="1"/>
</dbReference>
<evidence type="ECO:0000259" key="4">
    <source>
        <dbReference type="PROSITE" id="PS50110"/>
    </source>
</evidence>
<dbReference type="InterPro" id="IPR011006">
    <property type="entry name" value="CheY-like_superfamily"/>
</dbReference>
<proteinExistence type="predicted"/>
<evidence type="ECO:0000256" key="2">
    <source>
        <dbReference type="PROSITE-ProRule" id="PRU00169"/>
    </source>
</evidence>
<keyword evidence="6" id="KW-1185">Reference proteome</keyword>
<dbReference type="PROSITE" id="PS50043">
    <property type="entry name" value="HTH_LUXR_2"/>
    <property type="match status" value="1"/>
</dbReference>
<dbReference type="RefSeq" id="WP_137245884.1">
    <property type="nucleotide sequence ID" value="NZ_SZQA01000003.1"/>
</dbReference>
<evidence type="ECO:0000313" key="6">
    <source>
        <dbReference type="Proteomes" id="UP000308705"/>
    </source>
</evidence>
<dbReference type="InterPro" id="IPR016032">
    <property type="entry name" value="Sig_transdc_resp-reg_C-effctor"/>
</dbReference>
<dbReference type="PANTHER" id="PTHR43214">
    <property type="entry name" value="TWO-COMPONENT RESPONSE REGULATOR"/>
    <property type="match status" value="1"/>
</dbReference>
<dbReference type="InterPro" id="IPR039420">
    <property type="entry name" value="WalR-like"/>
</dbReference>
<evidence type="ECO:0000313" key="5">
    <source>
        <dbReference type="EMBL" id="TKK90411.1"/>
    </source>
</evidence>
<dbReference type="Pfam" id="PF00196">
    <property type="entry name" value="GerE"/>
    <property type="match status" value="1"/>
</dbReference>
<name>A0A4U3MLR0_9ACTN</name>
<dbReference type="GO" id="GO:0006355">
    <property type="term" value="P:regulation of DNA-templated transcription"/>
    <property type="evidence" value="ECO:0007669"/>
    <property type="project" value="InterPro"/>
</dbReference>
<dbReference type="SMART" id="SM00421">
    <property type="entry name" value="HTH_LUXR"/>
    <property type="match status" value="1"/>
</dbReference>
<keyword evidence="1" id="KW-0238">DNA-binding</keyword>
<feature type="domain" description="HTH luxR-type" evidence="3">
    <location>
        <begin position="134"/>
        <end position="199"/>
    </location>
</feature>
<dbReference type="CDD" id="cd06170">
    <property type="entry name" value="LuxR_C_like"/>
    <property type="match status" value="1"/>
</dbReference>
<dbReference type="PANTHER" id="PTHR43214:SF42">
    <property type="entry name" value="TRANSCRIPTIONAL REGULATORY PROTEIN DESR"/>
    <property type="match status" value="1"/>
</dbReference>
<dbReference type="GO" id="GO:0003677">
    <property type="term" value="F:DNA binding"/>
    <property type="evidence" value="ECO:0007669"/>
    <property type="project" value="UniProtKB-KW"/>
</dbReference>
<dbReference type="SMART" id="SM00448">
    <property type="entry name" value="REC"/>
    <property type="match status" value="1"/>
</dbReference>
<dbReference type="AlphaFoldDB" id="A0A4U3MLR0"/>
<evidence type="ECO:0000256" key="1">
    <source>
        <dbReference type="ARBA" id="ARBA00023125"/>
    </source>
</evidence>
<feature type="modified residue" description="4-aspartylphosphate" evidence="2">
    <location>
        <position position="54"/>
    </location>
</feature>
<dbReference type="Proteomes" id="UP000308705">
    <property type="component" value="Unassembled WGS sequence"/>
</dbReference>
<organism evidence="5 6">
    <name type="scientific">Herbidospora galbida</name>
    <dbReference type="NCBI Taxonomy" id="2575442"/>
    <lineage>
        <taxon>Bacteria</taxon>
        <taxon>Bacillati</taxon>
        <taxon>Actinomycetota</taxon>
        <taxon>Actinomycetes</taxon>
        <taxon>Streptosporangiales</taxon>
        <taxon>Streptosporangiaceae</taxon>
        <taxon>Herbidospora</taxon>
    </lineage>
</organism>
<comment type="caution">
    <text evidence="5">The sequence shown here is derived from an EMBL/GenBank/DDBJ whole genome shotgun (WGS) entry which is preliminary data.</text>
</comment>
<keyword evidence="2" id="KW-0597">Phosphoprotein</keyword>
<accession>A0A4U3MLR0</accession>
<dbReference type="PROSITE" id="PS50110">
    <property type="entry name" value="RESPONSE_REGULATORY"/>
    <property type="match status" value="1"/>
</dbReference>
<gene>
    <name evidence="5" type="ORF">FDA94_05245</name>
</gene>
<dbReference type="InterPro" id="IPR001789">
    <property type="entry name" value="Sig_transdc_resp-reg_receiver"/>
</dbReference>
<dbReference type="EMBL" id="SZQA01000003">
    <property type="protein sequence ID" value="TKK90411.1"/>
    <property type="molecule type" value="Genomic_DNA"/>
</dbReference>
<dbReference type="InterPro" id="IPR000792">
    <property type="entry name" value="Tscrpt_reg_LuxR_C"/>
</dbReference>
<dbReference type="Pfam" id="PF00072">
    <property type="entry name" value="Response_reg"/>
    <property type="match status" value="1"/>
</dbReference>
<dbReference type="PRINTS" id="PR00038">
    <property type="entry name" value="HTHLUXR"/>
</dbReference>
<evidence type="ECO:0000259" key="3">
    <source>
        <dbReference type="PROSITE" id="PS50043"/>
    </source>
</evidence>
<dbReference type="GO" id="GO:0000160">
    <property type="term" value="P:phosphorelay signal transduction system"/>
    <property type="evidence" value="ECO:0007669"/>
    <property type="project" value="InterPro"/>
</dbReference>
<protein>
    <submittedName>
        <fullName evidence="5">Response regulator transcription factor</fullName>
    </submittedName>
</protein>
<sequence>MIRVMLAEDQNLVRGALAALLGLEEDLEIVAEAADGIEAVAVARRVRPDVALLDIEMPGTDGLTAAAEIRAAVPGCHVMILTTFGRPGYLRRAMEAGASAFLIKDGPAEQLAAAIRRVVAGERVIDPALAAAALSAGPNPLSRRERDVLAAGAGGATIADIASRLHLSEGTVRNYLSSAITKVGVRNRIEAAQAAERNGWL</sequence>